<dbReference type="PROSITE" id="PS50200">
    <property type="entry name" value="RA"/>
    <property type="match status" value="1"/>
</dbReference>
<comment type="caution">
    <text evidence="4">The sequence shown here is derived from an EMBL/GenBank/DDBJ whole genome shotgun (WGS) entry which is preliminary data.</text>
</comment>
<feature type="region of interest" description="Disordered" evidence="2">
    <location>
        <begin position="358"/>
        <end position="379"/>
    </location>
</feature>
<dbReference type="PANTHER" id="PTHR15286">
    <property type="entry name" value="RAS-ASSOCIATING DOMAIN CONTAINING PROTEIN"/>
    <property type="match status" value="1"/>
</dbReference>
<dbReference type="Proteomes" id="UP001165289">
    <property type="component" value="Unassembled WGS sequence"/>
</dbReference>
<keyword evidence="5" id="KW-1185">Reference proteome</keyword>
<reference evidence="4 5" key="1">
    <citation type="journal article" date="2023" name="BMC Biol.">
        <title>The compact genome of the sponge Oopsacas minuta (Hexactinellida) is lacking key metazoan core genes.</title>
        <authorList>
            <person name="Santini S."/>
            <person name="Schenkelaars Q."/>
            <person name="Jourda C."/>
            <person name="Duchesne M."/>
            <person name="Belahbib H."/>
            <person name="Rocher C."/>
            <person name="Selva M."/>
            <person name="Riesgo A."/>
            <person name="Vervoort M."/>
            <person name="Leys S.P."/>
            <person name="Kodjabachian L."/>
            <person name="Le Bivic A."/>
            <person name="Borchiellini C."/>
            <person name="Claverie J.M."/>
            <person name="Renard E."/>
        </authorList>
    </citation>
    <scope>NUCLEOTIDE SEQUENCE [LARGE SCALE GENOMIC DNA]</scope>
    <source>
        <strain evidence="4">SPO-2</strain>
    </source>
</reference>
<accession>A0AAV7KG70</accession>
<keyword evidence="1" id="KW-0175">Coiled coil</keyword>
<dbReference type="PANTHER" id="PTHR15286:SF6">
    <property type="entry name" value="GH01133P"/>
    <property type="match status" value="1"/>
</dbReference>
<dbReference type="SUPFAM" id="SSF54236">
    <property type="entry name" value="Ubiquitin-like"/>
    <property type="match status" value="1"/>
</dbReference>
<feature type="coiled-coil region" evidence="1">
    <location>
        <begin position="173"/>
        <end position="200"/>
    </location>
</feature>
<feature type="domain" description="Ras-associating" evidence="3">
    <location>
        <begin position="1"/>
        <end position="83"/>
    </location>
</feature>
<evidence type="ECO:0000259" key="3">
    <source>
        <dbReference type="PROSITE" id="PS50200"/>
    </source>
</evidence>
<organism evidence="4 5">
    <name type="scientific">Oopsacas minuta</name>
    <dbReference type="NCBI Taxonomy" id="111878"/>
    <lineage>
        <taxon>Eukaryota</taxon>
        <taxon>Metazoa</taxon>
        <taxon>Porifera</taxon>
        <taxon>Hexactinellida</taxon>
        <taxon>Hexasterophora</taxon>
        <taxon>Lyssacinosida</taxon>
        <taxon>Leucopsacidae</taxon>
        <taxon>Oopsacas</taxon>
    </lineage>
</organism>
<protein>
    <recommendedName>
        <fullName evidence="3">Ras-associating domain-containing protein</fullName>
    </recommendedName>
</protein>
<evidence type="ECO:0000313" key="5">
    <source>
        <dbReference type="Proteomes" id="UP001165289"/>
    </source>
</evidence>
<evidence type="ECO:0000256" key="2">
    <source>
        <dbReference type="SAM" id="MobiDB-lite"/>
    </source>
</evidence>
<dbReference type="InterPro" id="IPR000159">
    <property type="entry name" value="RA_dom"/>
</dbReference>
<proteinExistence type="predicted"/>
<name>A0AAV7KG70_9METZ</name>
<dbReference type="AlphaFoldDB" id="A0AAV7KG70"/>
<evidence type="ECO:0000313" key="4">
    <source>
        <dbReference type="EMBL" id="KAI6660104.1"/>
    </source>
</evidence>
<feature type="coiled-coil region" evidence="1">
    <location>
        <begin position="250"/>
        <end position="277"/>
    </location>
</feature>
<evidence type="ECO:0000256" key="1">
    <source>
        <dbReference type="SAM" id="Coils"/>
    </source>
</evidence>
<dbReference type="Gene3D" id="3.10.20.90">
    <property type="entry name" value="Phosphatidylinositol 3-kinase Catalytic Subunit, Chain A, domain 1"/>
    <property type="match status" value="1"/>
</dbReference>
<sequence length="379" mass="42965">MVEFYAWVDSHLRTICGLTQETTCWQVVEALCEATGKKGQHLLWEVWRDFGRPISPRESVVSLMRQWGQELPTVRFVLKPKEAGSVVKRHAQSKKQKLYYYTEENKVITHKPKRKLHKSYRKTNPKNIIIRECHQLNCRILETMHRIRGTENSMDIIIENKLNTSIEARIGEIQTIEDRISLRRRQLRSLKEENVELRQKYIEKISLTQDLKREKDAVEGTAQDLSVKVTALTSELATRSSASAVFDTQISDLEEQLHALKLQLKEKSETASKLEDQVAKVASSDISLLKPSANPNTLISSQPISSQHKSPPRFIDSVHLSHLDTPELPSSADSTPSTYSDFSAQDLLTSLNAHILSDKSPIEAEGAASTDVEDSDDIV</sequence>
<dbReference type="InterPro" id="IPR048945">
    <property type="entry name" value="RASSF8/10_RA"/>
</dbReference>
<feature type="compositionally biased region" description="Polar residues" evidence="2">
    <location>
        <begin position="293"/>
        <end position="309"/>
    </location>
</feature>
<dbReference type="InterPro" id="IPR033593">
    <property type="entry name" value="N-RASSF"/>
</dbReference>
<dbReference type="Pfam" id="PF21712">
    <property type="entry name" value="RASSF8-10_RA"/>
    <property type="match status" value="1"/>
</dbReference>
<dbReference type="InterPro" id="IPR029071">
    <property type="entry name" value="Ubiquitin-like_domsf"/>
</dbReference>
<dbReference type="GO" id="GO:0007165">
    <property type="term" value="P:signal transduction"/>
    <property type="evidence" value="ECO:0007669"/>
    <property type="project" value="InterPro"/>
</dbReference>
<feature type="region of interest" description="Disordered" evidence="2">
    <location>
        <begin position="292"/>
        <end position="313"/>
    </location>
</feature>
<gene>
    <name evidence="4" type="ORF">LOD99_10578</name>
</gene>
<dbReference type="EMBL" id="JAKMXF010000043">
    <property type="protein sequence ID" value="KAI6660104.1"/>
    <property type="molecule type" value="Genomic_DNA"/>
</dbReference>